<dbReference type="RefSeq" id="XP_062657894.1">
    <property type="nucleotide sequence ID" value="XM_062807583.1"/>
</dbReference>
<name>A0AAE0LRA5_9PEZI</name>
<evidence type="ECO:0000313" key="2">
    <source>
        <dbReference type="Proteomes" id="UP001278766"/>
    </source>
</evidence>
<evidence type="ECO:0000313" key="1">
    <source>
        <dbReference type="EMBL" id="KAK3294380.1"/>
    </source>
</evidence>
<dbReference type="GeneID" id="87844531"/>
<reference evidence="1" key="1">
    <citation type="journal article" date="2023" name="Mol. Phylogenet. Evol.">
        <title>Genome-scale phylogeny and comparative genomics of the fungal order Sordariales.</title>
        <authorList>
            <person name="Hensen N."/>
            <person name="Bonometti L."/>
            <person name="Westerberg I."/>
            <person name="Brannstrom I.O."/>
            <person name="Guillou S."/>
            <person name="Cros-Aarteil S."/>
            <person name="Calhoun S."/>
            <person name="Haridas S."/>
            <person name="Kuo A."/>
            <person name="Mondo S."/>
            <person name="Pangilinan J."/>
            <person name="Riley R."/>
            <person name="LaButti K."/>
            <person name="Andreopoulos B."/>
            <person name="Lipzen A."/>
            <person name="Chen C."/>
            <person name="Yan M."/>
            <person name="Daum C."/>
            <person name="Ng V."/>
            <person name="Clum A."/>
            <person name="Steindorff A."/>
            <person name="Ohm R.A."/>
            <person name="Martin F."/>
            <person name="Silar P."/>
            <person name="Natvig D.O."/>
            <person name="Lalanne C."/>
            <person name="Gautier V."/>
            <person name="Ament-Velasquez S.L."/>
            <person name="Kruys A."/>
            <person name="Hutchinson M.I."/>
            <person name="Powell A.J."/>
            <person name="Barry K."/>
            <person name="Miller A.N."/>
            <person name="Grigoriev I.V."/>
            <person name="Debuchy R."/>
            <person name="Gladieux P."/>
            <person name="Hiltunen Thoren M."/>
            <person name="Johannesson H."/>
        </authorList>
    </citation>
    <scope>NUCLEOTIDE SEQUENCE</scope>
    <source>
        <strain evidence="1">CBS 168.71</strain>
    </source>
</reference>
<protein>
    <submittedName>
        <fullName evidence="1">Uncharacterized protein</fullName>
    </submittedName>
</protein>
<dbReference type="AlphaFoldDB" id="A0AAE0LRA5"/>
<accession>A0AAE0LRA5</accession>
<organism evidence="1 2">
    <name type="scientific">Chaetomium fimeti</name>
    <dbReference type="NCBI Taxonomy" id="1854472"/>
    <lineage>
        <taxon>Eukaryota</taxon>
        <taxon>Fungi</taxon>
        <taxon>Dikarya</taxon>
        <taxon>Ascomycota</taxon>
        <taxon>Pezizomycotina</taxon>
        <taxon>Sordariomycetes</taxon>
        <taxon>Sordariomycetidae</taxon>
        <taxon>Sordariales</taxon>
        <taxon>Chaetomiaceae</taxon>
        <taxon>Chaetomium</taxon>
    </lineage>
</organism>
<dbReference type="EMBL" id="JAUEPN010000005">
    <property type="protein sequence ID" value="KAK3294380.1"/>
    <property type="molecule type" value="Genomic_DNA"/>
</dbReference>
<proteinExistence type="predicted"/>
<gene>
    <name evidence="1" type="ORF">B0H64DRAFT_463181</name>
</gene>
<sequence length="175" mass="19482">MLTSDEIAAHEAKGREVYAAMEAGVRAGAHTDLPTIDEGDHRYDLYEEPADPDFSETHIRLLESGGLPVEGYHCVEEGDAMLCWHNFAREDTLRENRPHWSDVGALEDDRKPQDNEIITLQAGEADFFSLLGTDNGKGIARMLGAYPWMFGGKIITSAKVTCTDPPNICWMLEEL</sequence>
<reference evidence="1" key="2">
    <citation type="submission" date="2023-06" db="EMBL/GenBank/DDBJ databases">
        <authorList>
            <consortium name="Lawrence Berkeley National Laboratory"/>
            <person name="Haridas S."/>
            <person name="Hensen N."/>
            <person name="Bonometti L."/>
            <person name="Westerberg I."/>
            <person name="Brannstrom I.O."/>
            <person name="Guillou S."/>
            <person name="Cros-Aarteil S."/>
            <person name="Calhoun S."/>
            <person name="Kuo A."/>
            <person name="Mondo S."/>
            <person name="Pangilinan J."/>
            <person name="Riley R."/>
            <person name="Labutti K."/>
            <person name="Andreopoulos B."/>
            <person name="Lipzen A."/>
            <person name="Chen C."/>
            <person name="Yanf M."/>
            <person name="Daum C."/>
            <person name="Ng V."/>
            <person name="Clum A."/>
            <person name="Steindorff A."/>
            <person name="Ohm R."/>
            <person name="Martin F."/>
            <person name="Silar P."/>
            <person name="Natvig D."/>
            <person name="Lalanne C."/>
            <person name="Gautier V."/>
            <person name="Ament-Velasquez S.L."/>
            <person name="Kruys A."/>
            <person name="Hutchinson M.I."/>
            <person name="Powell A.J."/>
            <person name="Barry K."/>
            <person name="Miller A.N."/>
            <person name="Grigoriev I.V."/>
            <person name="Debuchy R."/>
            <person name="Gladieux P."/>
            <person name="Thoren M.H."/>
            <person name="Johannesson H."/>
        </authorList>
    </citation>
    <scope>NUCLEOTIDE SEQUENCE</scope>
    <source>
        <strain evidence="1">CBS 168.71</strain>
    </source>
</reference>
<keyword evidence="2" id="KW-1185">Reference proteome</keyword>
<comment type="caution">
    <text evidence="1">The sequence shown here is derived from an EMBL/GenBank/DDBJ whole genome shotgun (WGS) entry which is preliminary data.</text>
</comment>
<dbReference type="Proteomes" id="UP001278766">
    <property type="component" value="Unassembled WGS sequence"/>
</dbReference>